<dbReference type="PANTHER" id="PTHR46060:SF2">
    <property type="entry name" value="HISTONE-LYSINE N-METHYLTRANSFERASE SETMAR"/>
    <property type="match status" value="1"/>
</dbReference>
<dbReference type="GO" id="GO:0015074">
    <property type="term" value="P:DNA integration"/>
    <property type="evidence" value="ECO:0007669"/>
    <property type="project" value="TreeGrafter"/>
</dbReference>
<dbReference type="Proteomes" id="UP001054837">
    <property type="component" value="Unassembled WGS sequence"/>
</dbReference>
<accession>A0AAV4US85</accession>
<dbReference type="Gene3D" id="1.10.10.1450">
    <property type="match status" value="1"/>
</dbReference>
<keyword evidence="3" id="KW-1185">Reference proteome</keyword>
<dbReference type="GO" id="GO:0000729">
    <property type="term" value="P:DNA double-strand break processing"/>
    <property type="evidence" value="ECO:0007669"/>
    <property type="project" value="TreeGrafter"/>
</dbReference>
<name>A0AAV4US85_9ARAC</name>
<dbReference type="Pfam" id="PF17906">
    <property type="entry name" value="HTH_48"/>
    <property type="match status" value="1"/>
</dbReference>
<evidence type="ECO:0000313" key="2">
    <source>
        <dbReference type="EMBL" id="GIY60255.1"/>
    </source>
</evidence>
<sequence>MEEKDAHFRYIISYYFRKCKDLLHAHKKCAVYGNEALKEKQCQNWLVKFHSGDFSLKNAQRSGHPVEVAETHMKAIIDSDCHSTTREIAEKLNVLHTCIQNKIKTAWLCQET</sequence>
<dbReference type="GO" id="GO:0000014">
    <property type="term" value="F:single-stranded DNA endodeoxyribonuclease activity"/>
    <property type="evidence" value="ECO:0007669"/>
    <property type="project" value="TreeGrafter"/>
</dbReference>
<dbReference type="GO" id="GO:0044774">
    <property type="term" value="P:mitotic DNA integrity checkpoint signaling"/>
    <property type="evidence" value="ECO:0007669"/>
    <property type="project" value="TreeGrafter"/>
</dbReference>
<dbReference type="GO" id="GO:0046975">
    <property type="term" value="F:histone H3K36 methyltransferase activity"/>
    <property type="evidence" value="ECO:0007669"/>
    <property type="project" value="TreeGrafter"/>
</dbReference>
<evidence type="ECO:0000259" key="1">
    <source>
        <dbReference type="Pfam" id="PF17906"/>
    </source>
</evidence>
<dbReference type="GO" id="GO:0003690">
    <property type="term" value="F:double-stranded DNA binding"/>
    <property type="evidence" value="ECO:0007669"/>
    <property type="project" value="TreeGrafter"/>
</dbReference>
<dbReference type="GO" id="GO:0003697">
    <property type="term" value="F:single-stranded DNA binding"/>
    <property type="evidence" value="ECO:0007669"/>
    <property type="project" value="TreeGrafter"/>
</dbReference>
<dbReference type="GO" id="GO:0042800">
    <property type="term" value="F:histone H3K4 methyltransferase activity"/>
    <property type="evidence" value="ECO:0007669"/>
    <property type="project" value="TreeGrafter"/>
</dbReference>
<dbReference type="EMBL" id="BPLQ01011770">
    <property type="protein sequence ID" value="GIY60255.1"/>
    <property type="molecule type" value="Genomic_DNA"/>
</dbReference>
<protein>
    <submittedName>
        <fullName evidence="2">Histone-lysine N-methyltransferase SETMAR</fullName>
    </submittedName>
</protein>
<dbReference type="GO" id="GO:0005634">
    <property type="term" value="C:nucleus"/>
    <property type="evidence" value="ECO:0007669"/>
    <property type="project" value="TreeGrafter"/>
</dbReference>
<dbReference type="InterPro" id="IPR041426">
    <property type="entry name" value="Mos1_HTH"/>
</dbReference>
<dbReference type="GO" id="GO:0035861">
    <property type="term" value="C:site of double-strand break"/>
    <property type="evidence" value="ECO:0007669"/>
    <property type="project" value="TreeGrafter"/>
</dbReference>
<feature type="domain" description="Mos1 transposase HTH" evidence="1">
    <location>
        <begin position="7"/>
        <end position="53"/>
    </location>
</feature>
<organism evidence="2 3">
    <name type="scientific">Caerostris darwini</name>
    <dbReference type="NCBI Taxonomy" id="1538125"/>
    <lineage>
        <taxon>Eukaryota</taxon>
        <taxon>Metazoa</taxon>
        <taxon>Ecdysozoa</taxon>
        <taxon>Arthropoda</taxon>
        <taxon>Chelicerata</taxon>
        <taxon>Arachnida</taxon>
        <taxon>Araneae</taxon>
        <taxon>Araneomorphae</taxon>
        <taxon>Entelegynae</taxon>
        <taxon>Araneoidea</taxon>
        <taxon>Araneidae</taxon>
        <taxon>Caerostris</taxon>
    </lineage>
</organism>
<dbReference type="GO" id="GO:0031297">
    <property type="term" value="P:replication fork processing"/>
    <property type="evidence" value="ECO:0007669"/>
    <property type="project" value="TreeGrafter"/>
</dbReference>
<dbReference type="GO" id="GO:0044547">
    <property type="term" value="F:DNA topoisomerase binding"/>
    <property type="evidence" value="ECO:0007669"/>
    <property type="project" value="TreeGrafter"/>
</dbReference>
<dbReference type="InterPro" id="IPR052709">
    <property type="entry name" value="Transposase-MT_Hybrid"/>
</dbReference>
<gene>
    <name evidence="2" type="primary">WN51_04718</name>
    <name evidence="2" type="ORF">CDAR_28271</name>
</gene>
<dbReference type="GO" id="GO:0000793">
    <property type="term" value="C:condensed chromosome"/>
    <property type="evidence" value="ECO:0007669"/>
    <property type="project" value="TreeGrafter"/>
</dbReference>
<evidence type="ECO:0000313" key="3">
    <source>
        <dbReference type="Proteomes" id="UP001054837"/>
    </source>
</evidence>
<dbReference type="GO" id="GO:0006303">
    <property type="term" value="P:double-strand break repair via nonhomologous end joining"/>
    <property type="evidence" value="ECO:0007669"/>
    <property type="project" value="TreeGrafter"/>
</dbReference>
<dbReference type="PANTHER" id="PTHR46060">
    <property type="entry name" value="MARINER MOS1 TRANSPOSASE-LIKE PROTEIN"/>
    <property type="match status" value="1"/>
</dbReference>
<proteinExistence type="predicted"/>
<dbReference type="AlphaFoldDB" id="A0AAV4US85"/>
<comment type="caution">
    <text evidence="2">The sequence shown here is derived from an EMBL/GenBank/DDBJ whole genome shotgun (WGS) entry which is preliminary data.</text>
</comment>
<reference evidence="2 3" key="1">
    <citation type="submission" date="2021-06" db="EMBL/GenBank/DDBJ databases">
        <title>Caerostris darwini draft genome.</title>
        <authorList>
            <person name="Kono N."/>
            <person name="Arakawa K."/>
        </authorList>
    </citation>
    <scope>NUCLEOTIDE SEQUENCE [LARGE SCALE GENOMIC DNA]</scope>
</reference>